<evidence type="ECO:0000256" key="2">
    <source>
        <dbReference type="ARBA" id="ARBA00009695"/>
    </source>
</evidence>
<keyword evidence="4 5" id="KW-0963">Cytoplasm</keyword>
<dbReference type="InterPro" id="IPR003783">
    <property type="entry name" value="Regulatory_RecX"/>
</dbReference>
<protein>
    <recommendedName>
        <fullName evidence="3 5">Regulatory protein RecX</fullName>
    </recommendedName>
</protein>
<evidence type="ECO:0000256" key="1">
    <source>
        <dbReference type="ARBA" id="ARBA00004496"/>
    </source>
</evidence>
<dbReference type="Proteomes" id="UP000579136">
    <property type="component" value="Unassembled WGS sequence"/>
</dbReference>
<dbReference type="GO" id="GO:0005737">
    <property type="term" value="C:cytoplasm"/>
    <property type="evidence" value="ECO:0007669"/>
    <property type="project" value="UniProtKB-SubCell"/>
</dbReference>
<gene>
    <name evidence="5" type="primary">recX</name>
    <name evidence="7" type="ORF">HNQ45_001352</name>
</gene>
<evidence type="ECO:0000256" key="5">
    <source>
        <dbReference type="HAMAP-Rule" id="MF_01114"/>
    </source>
</evidence>
<name>A0A9Q2CZN1_9STAP</name>
<accession>A0A9Q2CZN1</accession>
<comment type="function">
    <text evidence="5">Modulates RecA activity.</text>
</comment>
<evidence type="ECO:0000313" key="7">
    <source>
        <dbReference type="EMBL" id="MBB5176464.1"/>
    </source>
</evidence>
<dbReference type="EMBL" id="JACHHF010000008">
    <property type="protein sequence ID" value="MBB5176464.1"/>
    <property type="molecule type" value="Genomic_DNA"/>
</dbReference>
<dbReference type="PANTHER" id="PTHR33602">
    <property type="entry name" value="REGULATORY PROTEIN RECX FAMILY PROTEIN"/>
    <property type="match status" value="1"/>
</dbReference>
<dbReference type="InterPro" id="IPR036388">
    <property type="entry name" value="WH-like_DNA-bd_sf"/>
</dbReference>
<dbReference type="InterPro" id="IPR053925">
    <property type="entry name" value="RecX_HTH_3rd"/>
</dbReference>
<evidence type="ECO:0000256" key="3">
    <source>
        <dbReference type="ARBA" id="ARBA00018111"/>
    </source>
</evidence>
<evidence type="ECO:0000259" key="6">
    <source>
        <dbReference type="Pfam" id="PF21981"/>
    </source>
</evidence>
<feature type="domain" description="RecX third three-helical" evidence="6">
    <location>
        <begin position="210"/>
        <end position="248"/>
    </location>
</feature>
<dbReference type="RefSeq" id="WP_183675019.1">
    <property type="nucleotide sequence ID" value="NZ_CBCRYX010000009.1"/>
</dbReference>
<dbReference type="Pfam" id="PF21981">
    <property type="entry name" value="RecX_HTH3"/>
    <property type="match status" value="1"/>
</dbReference>
<dbReference type="AlphaFoldDB" id="A0A9Q2CZN1"/>
<evidence type="ECO:0000313" key="8">
    <source>
        <dbReference type="Proteomes" id="UP000579136"/>
    </source>
</evidence>
<comment type="subcellular location">
    <subcellularLocation>
        <location evidence="1 5">Cytoplasm</location>
    </subcellularLocation>
</comment>
<comment type="similarity">
    <text evidence="2 5">Belongs to the RecX family.</text>
</comment>
<dbReference type="PANTHER" id="PTHR33602:SF1">
    <property type="entry name" value="REGULATORY PROTEIN RECX FAMILY PROTEIN"/>
    <property type="match status" value="1"/>
</dbReference>
<dbReference type="GO" id="GO:0006282">
    <property type="term" value="P:regulation of DNA repair"/>
    <property type="evidence" value="ECO:0007669"/>
    <property type="project" value="UniProtKB-UniRule"/>
</dbReference>
<evidence type="ECO:0000256" key="4">
    <source>
        <dbReference type="ARBA" id="ARBA00022490"/>
    </source>
</evidence>
<proteinExistence type="inferred from homology"/>
<dbReference type="HAMAP" id="MF_01114">
    <property type="entry name" value="RecX"/>
    <property type="match status" value="1"/>
</dbReference>
<dbReference type="Gene3D" id="1.10.10.10">
    <property type="entry name" value="Winged helix-like DNA-binding domain superfamily/Winged helix DNA-binding domain"/>
    <property type="match status" value="3"/>
</dbReference>
<comment type="caution">
    <text evidence="7">The sequence shown here is derived from an EMBL/GenBank/DDBJ whole genome shotgun (WGS) entry which is preliminary data.</text>
</comment>
<reference evidence="7 8" key="1">
    <citation type="submission" date="2020-08" db="EMBL/GenBank/DDBJ databases">
        <title>Genomic Encyclopedia of Type Strains, Phase IV (KMG-IV): sequencing the most valuable type-strain genomes for metagenomic binning, comparative biology and taxonomic classification.</title>
        <authorList>
            <person name="Goeker M."/>
        </authorList>
    </citation>
    <scope>NUCLEOTIDE SEQUENCE [LARGE SCALE GENOMIC DNA]</scope>
    <source>
        <strain evidence="7 8">DSM 19163</strain>
    </source>
</reference>
<sequence>MKVERVVQLKNNFYDVYFSDQSRLKVHEESLVKYELLPNREIDEETLKEIKTSIEYDRAYIRAIQYISYKIRSKQEIIDNLSEFYSNDVIKKTTDRLEKEGYIDDKHYARSLNNTIFNTTDKGPKHLERKLFEKNIDENIIINEVEYFNEKVDNERIQRITQKELKKYKGSSNHFTMKLKQKLLRDGYTSENFEFIPDDIYFDDTDYFEKEFEKYYNRLKRKHEGFQLKQKVTAALLRRGFSYDQINEKIGGIEDEF</sequence>
<organism evidence="7 8">
    <name type="scientific">Nosocomiicoccus ampullae</name>
    <dbReference type="NCBI Taxonomy" id="489910"/>
    <lineage>
        <taxon>Bacteria</taxon>
        <taxon>Bacillati</taxon>
        <taxon>Bacillota</taxon>
        <taxon>Bacilli</taxon>
        <taxon>Bacillales</taxon>
        <taxon>Staphylococcaceae</taxon>
        <taxon>Nosocomiicoccus</taxon>
    </lineage>
</organism>
<keyword evidence="8" id="KW-1185">Reference proteome</keyword>